<evidence type="ECO:0000313" key="2">
    <source>
        <dbReference type="EMBL" id="HHM44466.1"/>
    </source>
</evidence>
<sequence>MRRPLNVMLPPLEVPFAVLCGDREVFLFSVKLADVPGALQQVFSVMASYGVNVVSIYSVDTSYLGEREQVEVNIIVDLTGKPYSAEQLAKSISLLNVVKDVSYYGKQLPDMLFDEHHFPMRMMGERAIIYRESGYREMILGLKRQLGTGGDALLYHIGLNIGKGIWNKLKQITGGDIDLLVKHVKYRVMMNRTSMVREIILEAGRVVVRLEDNYECALVKNYGKPFSNLHRGMFAGIFSELVGSDNSKETKCIAAGDPYCEFVIGRTD</sequence>
<proteinExistence type="predicted"/>
<feature type="domain" description="ACT" evidence="1">
    <location>
        <begin position="27"/>
        <end position="106"/>
    </location>
</feature>
<evidence type="ECO:0000259" key="1">
    <source>
        <dbReference type="PROSITE" id="PS51671"/>
    </source>
</evidence>
<dbReference type="SUPFAM" id="SSF55021">
    <property type="entry name" value="ACT-like"/>
    <property type="match status" value="1"/>
</dbReference>
<protein>
    <submittedName>
        <fullName evidence="2">ACT domain-containing protein</fullName>
    </submittedName>
</protein>
<dbReference type="SUPFAM" id="SSF111126">
    <property type="entry name" value="Ligand-binding domain in the NO signalling and Golgi transport"/>
    <property type="match status" value="1"/>
</dbReference>
<dbReference type="PANTHER" id="PTHR35090">
    <property type="entry name" value="DNA-DIRECTED RNA POLYMERASE SUBUNIT I"/>
    <property type="match status" value="1"/>
</dbReference>
<dbReference type="InterPro" id="IPR004096">
    <property type="entry name" value="V4R"/>
</dbReference>
<dbReference type="CDD" id="cd02116">
    <property type="entry name" value="ACT"/>
    <property type="match status" value="1"/>
</dbReference>
<organism evidence="2">
    <name type="scientific">Caldiarchaeum subterraneum</name>
    <dbReference type="NCBI Taxonomy" id="311458"/>
    <lineage>
        <taxon>Archaea</taxon>
        <taxon>Nitrososphaerota</taxon>
        <taxon>Candidatus Caldarchaeales</taxon>
        <taxon>Candidatus Caldarchaeaceae</taxon>
        <taxon>Candidatus Caldarchaeum</taxon>
    </lineage>
</organism>
<dbReference type="Gene3D" id="3.30.1380.20">
    <property type="entry name" value="Trafficking protein particle complex subunit 3"/>
    <property type="match status" value="1"/>
</dbReference>
<name>A0A7J3VU37_CALS0</name>
<reference evidence="2" key="1">
    <citation type="journal article" date="2020" name="mSystems">
        <title>Genome- and Community-Level Interaction Insights into Carbon Utilization and Element Cycling Functions of Hydrothermarchaeota in Hydrothermal Sediment.</title>
        <authorList>
            <person name="Zhou Z."/>
            <person name="Liu Y."/>
            <person name="Xu W."/>
            <person name="Pan J."/>
            <person name="Luo Z.H."/>
            <person name="Li M."/>
        </authorList>
    </citation>
    <scope>NUCLEOTIDE SEQUENCE [LARGE SCALE GENOMIC DNA]</scope>
    <source>
        <strain evidence="2">SpSt-1074</strain>
    </source>
</reference>
<gene>
    <name evidence="2" type="ORF">ENM31_04125</name>
</gene>
<dbReference type="InterPro" id="IPR002912">
    <property type="entry name" value="ACT_dom"/>
</dbReference>
<dbReference type="PANTHER" id="PTHR35090:SF1">
    <property type="entry name" value="SLR0144 PROTEIN"/>
    <property type="match status" value="1"/>
</dbReference>
<dbReference type="EMBL" id="DRXH01000143">
    <property type="protein sequence ID" value="HHM44466.1"/>
    <property type="molecule type" value="Genomic_DNA"/>
</dbReference>
<dbReference type="SMART" id="SM00989">
    <property type="entry name" value="V4R"/>
    <property type="match status" value="1"/>
</dbReference>
<accession>A0A7J3VU37</accession>
<comment type="caution">
    <text evidence="2">The sequence shown here is derived from an EMBL/GenBank/DDBJ whole genome shotgun (WGS) entry which is preliminary data.</text>
</comment>
<dbReference type="PROSITE" id="PS51671">
    <property type="entry name" value="ACT"/>
    <property type="match status" value="1"/>
</dbReference>
<dbReference type="Pfam" id="PF02830">
    <property type="entry name" value="V4R"/>
    <property type="match status" value="1"/>
</dbReference>
<dbReference type="InterPro" id="IPR024096">
    <property type="entry name" value="NO_sig/Golgi_transp_ligand-bd"/>
</dbReference>
<dbReference type="AlphaFoldDB" id="A0A7J3VU37"/>
<dbReference type="InterPro" id="IPR045865">
    <property type="entry name" value="ACT-like_dom_sf"/>
</dbReference>